<organism evidence="1 3">
    <name type="scientific">Paenibacillus barcinonensis</name>
    <dbReference type="NCBI Taxonomy" id="198119"/>
    <lineage>
        <taxon>Bacteria</taxon>
        <taxon>Bacillati</taxon>
        <taxon>Bacillota</taxon>
        <taxon>Bacilli</taxon>
        <taxon>Bacillales</taxon>
        <taxon>Paenibacillaceae</taxon>
        <taxon>Paenibacillus</taxon>
    </lineage>
</organism>
<accession>A0A2V4VU31</accession>
<reference evidence="2 4" key="2">
    <citation type="submission" date="2020-06" db="EMBL/GenBank/DDBJ databases">
        <title>Complete genome of Paenibacillus barcinonensis KACC11450.</title>
        <authorList>
            <person name="Kim M."/>
            <person name="Park Y.-J."/>
            <person name="Shin J.-H."/>
        </authorList>
    </citation>
    <scope>NUCLEOTIDE SEQUENCE [LARGE SCALE GENOMIC DNA]</scope>
    <source>
        <strain evidence="2 4">KACC11450</strain>
    </source>
</reference>
<dbReference type="RefSeq" id="WP_110899664.1">
    <property type="nucleotide sequence ID" value="NZ_CP054614.1"/>
</dbReference>
<name>A0A2V4VU31_PAEBA</name>
<evidence type="ECO:0000313" key="3">
    <source>
        <dbReference type="Proteomes" id="UP000247790"/>
    </source>
</evidence>
<keyword evidence="4" id="KW-1185">Reference proteome</keyword>
<evidence type="ECO:0000313" key="1">
    <source>
        <dbReference type="EMBL" id="PYE42355.1"/>
    </source>
</evidence>
<protein>
    <submittedName>
        <fullName evidence="1">Uncharacterized protein</fullName>
    </submittedName>
</protein>
<dbReference type="AlphaFoldDB" id="A0A2V4VU31"/>
<proteinExistence type="predicted"/>
<gene>
    <name evidence="1" type="ORF">DFQ00_1383</name>
    <name evidence="2" type="ORF">HUB98_13295</name>
</gene>
<evidence type="ECO:0000313" key="4">
    <source>
        <dbReference type="Proteomes" id="UP000509327"/>
    </source>
</evidence>
<dbReference type="Proteomes" id="UP000509327">
    <property type="component" value="Chromosome"/>
</dbReference>
<dbReference type="OrthoDB" id="2665663at2"/>
<sequence length="59" mass="6785">MKKKRPQLKIRGHYRIIDGKKTRIDPFSTDLPDICLLVTAEIATGMKFELSNSKKLKVL</sequence>
<dbReference type="Proteomes" id="UP000247790">
    <property type="component" value="Unassembled WGS sequence"/>
</dbReference>
<dbReference type="EMBL" id="QJSW01000038">
    <property type="protein sequence ID" value="PYE42355.1"/>
    <property type="molecule type" value="Genomic_DNA"/>
</dbReference>
<dbReference type="EMBL" id="CP054614">
    <property type="protein sequence ID" value="QKS57194.1"/>
    <property type="molecule type" value="Genomic_DNA"/>
</dbReference>
<reference evidence="1 3" key="1">
    <citation type="submission" date="2018-06" db="EMBL/GenBank/DDBJ databases">
        <title>Genomic Encyclopedia of Type Strains, Phase III (KMG-III): the genomes of soil and plant-associated and newly described type strains.</title>
        <authorList>
            <person name="Whitman W."/>
        </authorList>
    </citation>
    <scope>NUCLEOTIDE SEQUENCE [LARGE SCALE GENOMIC DNA]</scope>
    <source>
        <strain evidence="1 3">CECT 7022</strain>
    </source>
</reference>
<evidence type="ECO:0000313" key="2">
    <source>
        <dbReference type="EMBL" id="QKS57194.1"/>
    </source>
</evidence>